<feature type="compositionally biased region" description="Low complexity" evidence="1">
    <location>
        <begin position="139"/>
        <end position="150"/>
    </location>
</feature>
<dbReference type="GeneID" id="118278133"/>
<organism evidence="3 4">
    <name type="scientific">Spodoptera frugiperda</name>
    <name type="common">Fall armyworm</name>
    <dbReference type="NCBI Taxonomy" id="7108"/>
    <lineage>
        <taxon>Eukaryota</taxon>
        <taxon>Metazoa</taxon>
        <taxon>Ecdysozoa</taxon>
        <taxon>Arthropoda</taxon>
        <taxon>Hexapoda</taxon>
        <taxon>Insecta</taxon>
        <taxon>Pterygota</taxon>
        <taxon>Neoptera</taxon>
        <taxon>Endopterygota</taxon>
        <taxon>Lepidoptera</taxon>
        <taxon>Glossata</taxon>
        <taxon>Ditrysia</taxon>
        <taxon>Noctuoidea</taxon>
        <taxon>Noctuidae</taxon>
        <taxon>Amphipyrinae</taxon>
        <taxon>Spodoptera</taxon>
    </lineage>
</organism>
<keyword evidence="2" id="KW-0812">Transmembrane</keyword>
<keyword evidence="3" id="KW-1185">Reference proteome</keyword>
<proteinExistence type="predicted"/>
<name>A0A9R0DH40_SPOFR</name>
<keyword evidence="2" id="KW-0472">Membrane</keyword>
<reference evidence="4" key="1">
    <citation type="submission" date="2025-08" db="UniProtKB">
        <authorList>
            <consortium name="RefSeq"/>
        </authorList>
    </citation>
    <scope>IDENTIFICATION</scope>
    <source>
        <tissue evidence="4">Whole larval tissue</tissue>
    </source>
</reference>
<dbReference type="AlphaFoldDB" id="A0A9R0DH40"/>
<evidence type="ECO:0000313" key="4">
    <source>
        <dbReference type="RefSeq" id="XP_035453106.2"/>
    </source>
</evidence>
<feature type="compositionally biased region" description="Low complexity" evidence="1">
    <location>
        <begin position="160"/>
        <end position="174"/>
    </location>
</feature>
<evidence type="ECO:0000313" key="3">
    <source>
        <dbReference type="Proteomes" id="UP000829999"/>
    </source>
</evidence>
<dbReference type="OrthoDB" id="7359341at2759"/>
<feature type="region of interest" description="Disordered" evidence="1">
    <location>
        <begin position="330"/>
        <end position="350"/>
    </location>
</feature>
<evidence type="ECO:0000256" key="2">
    <source>
        <dbReference type="SAM" id="Phobius"/>
    </source>
</evidence>
<accession>A0A9R0DH40</accession>
<evidence type="ECO:0000256" key="1">
    <source>
        <dbReference type="SAM" id="MobiDB-lite"/>
    </source>
</evidence>
<keyword evidence="2" id="KW-1133">Transmembrane helix</keyword>
<sequence>MKILFKIISAFLYFNSVSPVLMYYIYDDNPNIGFVALDNSIGAYVKTGFTSNGKRQYTGSYSSKYQKINNEHVVDSHFKVMKSPSNYLMPSMNDAGRTRTHDASKNGAHRKGDDHKVTEPPKQWKQRTQNQQAANPAKPVQQDQQDPQSSHNPVVRGEYAAAKPQEAAPHAQPATNQQISPIRPKAVNADYSNQLKQRSQRNQETVFEAKPSFVQMNVRKTQMTDSQKIVRMNNNRQMTSLAVRTQQAQQDNRQRMPTSIMMDKTLHKANAVHDHNKQVMSRVLDDMTQKITDRRHKKGEYRKRDAKYKQGFDVFEKSKRSVVSDNMRKYIGNDKSKGNSHRNNNNMELSRIGSHEDSGILEPKETPYALFYRMNPETLDQQEGFMLLRSMEDNSSNNFNTKDKRLTFEDDFEVTPEQKPKKSVNAPKLLKKLKNFVSYRKH</sequence>
<gene>
    <name evidence="4" type="primary">LOC118278133</name>
</gene>
<dbReference type="Proteomes" id="UP000829999">
    <property type="component" value="Chromosome 18"/>
</dbReference>
<feature type="compositionally biased region" description="Basic and acidic residues" evidence="1">
    <location>
        <begin position="96"/>
        <end position="119"/>
    </location>
</feature>
<feature type="region of interest" description="Disordered" evidence="1">
    <location>
        <begin position="89"/>
        <end position="182"/>
    </location>
</feature>
<protein>
    <submittedName>
        <fullName evidence="4">Uncharacterized protein LOC118278133</fullName>
    </submittedName>
</protein>
<dbReference type="RefSeq" id="XP_035453106.2">
    <property type="nucleotide sequence ID" value="XM_035597213.2"/>
</dbReference>
<feature type="transmembrane region" description="Helical" evidence="2">
    <location>
        <begin position="7"/>
        <end position="26"/>
    </location>
</feature>